<organism evidence="3 4">
    <name type="scientific">Cladophialophora immunda</name>
    <dbReference type="NCBI Taxonomy" id="569365"/>
    <lineage>
        <taxon>Eukaryota</taxon>
        <taxon>Fungi</taxon>
        <taxon>Dikarya</taxon>
        <taxon>Ascomycota</taxon>
        <taxon>Pezizomycotina</taxon>
        <taxon>Eurotiomycetes</taxon>
        <taxon>Chaetothyriomycetidae</taxon>
        <taxon>Chaetothyriales</taxon>
        <taxon>Herpotrichiellaceae</taxon>
        <taxon>Cladophialophora</taxon>
    </lineage>
</organism>
<keyword evidence="4" id="KW-1185">Reference proteome</keyword>
<dbReference type="Proteomes" id="UP000054466">
    <property type="component" value="Unassembled WGS sequence"/>
</dbReference>
<accession>A0A0D2D221</accession>
<proteinExistence type="predicted"/>
<feature type="compositionally biased region" description="Basic and acidic residues" evidence="1">
    <location>
        <begin position="463"/>
        <end position="480"/>
    </location>
</feature>
<dbReference type="RefSeq" id="XP_016250025.1">
    <property type="nucleotide sequence ID" value="XM_016392506.1"/>
</dbReference>
<protein>
    <recommendedName>
        <fullName evidence="2">Heterokaryon incompatibility domain-containing protein</fullName>
    </recommendedName>
</protein>
<dbReference type="PANTHER" id="PTHR24148:SF64">
    <property type="entry name" value="HETEROKARYON INCOMPATIBILITY DOMAIN-CONTAINING PROTEIN"/>
    <property type="match status" value="1"/>
</dbReference>
<name>A0A0D2D221_9EURO</name>
<dbReference type="EMBL" id="KN847042">
    <property type="protein sequence ID" value="KIW29809.1"/>
    <property type="molecule type" value="Genomic_DNA"/>
</dbReference>
<dbReference type="InterPro" id="IPR052895">
    <property type="entry name" value="HetReg/Transcr_Mod"/>
</dbReference>
<dbReference type="HOGENOM" id="CLU_405436_0_0_1"/>
<sequence length="678" mass="77207">MSGITTSETSLARPLYSRLRENTIRLLRFKGVSCAKHLNRLHCEIEVAEIGSKEYDAVSYVWGSVEEQSEVVCNEHCVRIPTNLLNALLQIWTELPDRLLWVDALCINQEDQIEKAVQVRLMGPIFSEATIVRAWLGDGPEYSTEAWRELEEWSTYELEGGRLHEEYQDRRLIPQHLARDEETENAFWAAIYWLIAGPWFTRTWIFQEAVLAQHAIVHCGRLSMEWSQFAKGAMNIAAGYFEGPADSHAWDIERGRMLLGVKSSTDFGPFFDASDRSPCCLLDQLSLNWQRNCSNPRDKIYGVLGVLSLSNTYAIKVDYSLPTSQVYADACLACIKVENRIDMLRTAGLENRILDRQKRYPKQVELLRSSMSPSRLETALDIEQNLPSWCPNWYLPVGLRNLVQSAPQDVYPPSSSETKYFDEPVIGIETAGSCLQLRGFVLGHISVFSGQFYLCEIPRAKDSEVNSETDERGSAARYEELSQGSRKGSPSLLSHTSSLENLDGSHCSSGIARDEKCVSLTSRSKRQTWYLERYLKSSPSRDSHVQRTEPTIEPSILLDWIGLPRDENKESMGIPRRRYYLDDIPPDLIEPTFIREGDWLAMIFGSHDIHVLRPHRPSTQSPMGDEDSRRETARFILVQRFLGVLNASAQMFFRHGVGAFPPQTSPCFRTETLDFVLV</sequence>
<dbReference type="OrthoDB" id="4161734at2759"/>
<feature type="region of interest" description="Disordered" evidence="1">
    <location>
        <begin position="463"/>
        <end position="495"/>
    </location>
</feature>
<reference evidence="3 4" key="1">
    <citation type="submission" date="2015-01" db="EMBL/GenBank/DDBJ databases">
        <title>The Genome Sequence of Cladophialophora immunda CBS83496.</title>
        <authorList>
            <consortium name="The Broad Institute Genomics Platform"/>
            <person name="Cuomo C."/>
            <person name="de Hoog S."/>
            <person name="Gorbushina A."/>
            <person name="Stielow B."/>
            <person name="Teixiera M."/>
            <person name="Abouelleil A."/>
            <person name="Chapman S.B."/>
            <person name="Priest M."/>
            <person name="Young S.K."/>
            <person name="Wortman J."/>
            <person name="Nusbaum C."/>
            <person name="Birren B."/>
        </authorList>
    </citation>
    <scope>NUCLEOTIDE SEQUENCE [LARGE SCALE GENOMIC DNA]</scope>
    <source>
        <strain evidence="3 4">CBS 83496</strain>
    </source>
</reference>
<dbReference type="GeneID" id="27344790"/>
<dbReference type="Pfam" id="PF06985">
    <property type="entry name" value="HET"/>
    <property type="match status" value="1"/>
</dbReference>
<evidence type="ECO:0000313" key="3">
    <source>
        <dbReference type="EMBL" id="KIW29809.1"/>
    </source>
</evidence>
<evidence type="ECO:0000256" key="1">
    <source>
        <dbReference type="SAM" id="MobiDB-lite"/>
    </source>
</evidence>
<feature type="compositionally biased region" description="Polar residues" evidence="1">
    <location>
        <begin position="482"/>
        <end position="495"/>
    </location>
</feature>
<dbReference type="PANTHER" id="PTHR24148">
    <property type="entry name" value="ANKYRIN REPEAT DOMAIN-CONTAINING PROTEIN 39 HOMOLOG-RELATED"/>
    <property type="match status" value="1"/>
</dbReference>
<evidence type="ECO:0000259" key="2">
    <source>
        <dbReference type="Pfam" id="PF06985"/>
    </source>
</evidence>
<dbReference type="InterPro" id="IPR010730">
    <property type="entry name" value="HET"/>
</dbReference>
<dbReference type="AlphaFoldDB" id="A0A0D2D221"/>
<dbReference type="VEuPathDB" id="FungiDB:PV07_05596"/>
<gene>
    <name evidence="3" type="ORF">PV07_05596</name>
</gene>
<evidence type="ECO:0000313" key="4">
    <source>
        <dbReference type="Proteomes" id="UP000054466"/>
    </source>
</evidence>
<feature type="domain" description="Heterokaryon incompatibility" evidence="2">
    <location>
        <begin position="55"/>
        <end position="208"/>
    </location>
</feature>